<dbReference type="Pfam" id="PF13837">
    <property type="entry name" value="Myb_DNA-bind_4"/>
    <property type="match status" value="1"/>
</dbReference>
<comment type="caution">
    <text evidence="3">The sequence shown here is derived from an EMBL/GenBank/DDBJ whole genome shotgun (WGS) entry which is preliminary data.</text>
</comment>
<dbReference type="AlphaFoldDB" id="A0AAD8NM61"/>
<dbReference type="Gene3D" id="1.10.10.60">
    <property type="entry name" value="Homeodomain-like"/>
    <property type="match status" value="1"/>
</dbReference>
<evidence type="ECO:0000313" key="3">
    <source>
        <dbReference type="EMBL" id="KAK1413431.1"/>
    </source>
</evidence>
<reference evidence="3" key="1">
    <citation type="journal article" date="2023" name="bioRxiv">
        <title>Improved chromosome-level genome assembly for marigold (Tagetes erecta).</title>
        <authorList>
            <person name="Jiang F."/>
            <person name="Yuan L."/>
            <person name="Wang S."/>
            <person name="Wang H."/>
            <person name="Xu D."/>
            <person name="Wang A."/>
            <person name="Fan W."/>
        </authorList>
    </citation>
    <scope>NUCLEOTIDE SEQUENCE</scope>
    <source>
        <strain evidence="3">WSJ</strain>
        <tissue evidence="3">Leaf</tissue>
    </source>
</reference>
<sequence>MSASNEPVYSISLQPPLPKSGSRRLPAPCWSDEETVALIQVYRDKWYSLRRGNLRAPDWQDVADGVAARCNGGAAKTSIQCRHKMEKLRKRYRSEIQRIGNVTKGYASSWVHFRLMDSMELGVNVNDRSVVDLNDADADVDDDDVNGDEIEEDLMLCGKRGKQSIAPIPVNRRYPGSGSIGTGASGVTGNGVRIKIPNFGSGSLIGDDLPPVMNPRYGSRNGYRKEVIGGENVKNDIVGAIEKLGDRFVKMEKMKMDMARELETMRMNAEMKQTEMILETHRKIWDMFVVEKESKKKMKRMSTPEL</sequence>
<evidence type="ECO:0000313" key="4">
    <source>
        <dbReference type="Proteomes" id="UP001229421"/>
    </source>
</evidence>
<name>A0AAD8NM61_TARER</name>
<dbReference type="InterPro" id="IPR044822">
    <property type="entry name" value="Myb_DNA-bind_4"/>
</dbReference>
<dbReference type="EMBL" id="JAUHHV010000009">
    <property type="protein sequence ID" value="KAK1413431.1"/>
    <property type="molecule type" value="Genomic_DNA"/>
</dbReference>
<feature type="region of interest" description="Disordered" evidence="1">
    <location>
        <begin position="1"/>
        <end position="25"/>
    </location>
</feature>
<dbReference type="InterPro" id="IPR044823">
    <property type="entry name" value="ASIL1/2-like"/>
</dbReference>
<keyword evidence="4" id="KW-1185">Reference proteome</keyword>
<dbReference type="SMART" id="SM00595">
    <property type="entry name" value="MADF"/>
    <property type="match status" value="1"/>
</dbReference>
<organism evidence="3 4">
    <name type="scientific">Tagetes erecta</name>
    <name type="common">African marigold</name>
    <dbReference type="NCBI Taxonomy" id="13708"/>
    <lineage>
        <taxon>Eukaryota</taxon>
        <taxon>Viridiplantae</taxon>
        <taxon>Streptophyta</taxon>
        <taxon>Embryophyta</taxon>
        <taxon>Tracheophyta</taxon>
        <taxon>Spermatophyta</taxon>
        <taxon>Magnoliopsida</taxon>
        <taxon>eudicotyledons</taxon>
        <taxon>Gunneridae</taxon>
        <taxon>Pentapetalae</taxon>
        <taxon>asterids</taxon>
        <taxon>campanulids</taxon>
        <taxon>Asterales</taxon>
        <taxon>Asteraceae</taxon>
        <taxon>Asteroideae</taxon>
        <taxon>Heliantheae alliance</taxon>
        <taxon>Tageteae</taxon>
        <taxon>Tagetes</taxon>
    </lineage>
</organism>
<feature type="compositionally biased region" description="Polar residues" evidence="1">
    <location>
        <begin position="1"/>
        <end position="13"/>
    </location>
</feature>
<feature type="domain" description="Myb/SANT-like DNA-binding" evidence="2">
    <location>
        <begin position="28"/>
        <end position="119"/>
    </location>
</feature>
<evidence type="ECO:0000256" key="1">
    <source>
        <dbReference type="SAM" id="MobiDB-lite"/>
    </source>
</evidence>
<accession>A0AAD8NM61</accession>
<evidence type="ECO:0000259" key="2">
    <source>
        <dbReference type="Pfam" id="PF13837"/>
    </source>
</evidence>
<dbReference type="Proteomes" id="UP001229421">
    <property type="component" value="Unassembled WGS sequence"/>
</dbReference>
<proteinExistence type="predicted"/>
<dbReference type="PANTHER" id="PTHR31307:SF49">
    <property type="entry name" value="ALCOHOL DEHYDROGENASE TRANSCRIPTION FACTOR MYB_SANT-LIKE FAMILY PROTEIN"/>
    <property type="match status" value="1"/>
</dbReference>
<protein>
    <recommendedName>
        <fullName evidence="2">Myb/SANT-like DNA-binding domain-containing protein</fullName>
    </recommendedName>
</protein>
<dbReference type="PANTHER" id="PTHR31307">
    <property type="entry name" value="TRIHELIX TRANSCRIPTION FACTOR ASIL2"/>
    <property type="match status" value="1"/>
</dbReference>
<dbReference type="FunFam" id="1.10.10.60:FF:000152">
    <property type="entry name" value="Trihelix transcription factor ASIL2"/>
    <property type="match status" value="1"/>
</dbReference>
<gene>
    <name evidence="3" type="ORF">QVD17_35204</name>
</gene>